<sequence>MSNNKETIRPSQLIYQSGPGAIVELMDQSVMIKAADQWNTWNAPKENDVRITSILLVDHVRVLNENPDRQKIKAVEFPKWKICPSCHRMTTFDNQQCYFCKKKGELHDLYASRFVLVCEEGHISDFPYNEWVHRNKACTESSKEPQLKLYTRGNSGSLSDLHVFCVHCRHSESLGKIMQPEEQKHELFSCKGERPWMGPNAIMNCSRKMRTTLRGASNVYSSSVVSFLQVPLTSSSSEHDILYIVQKDEEQFRKLYLAMGEEGIKMACELKSISANFIPAIKRYLDGEITLEESTTYESIRKQEWNTLIQNHVDEQKFTSMRVDMHPELVPYFDAIYRVESVPEVQVLKGFTRLDYIDRLTDDNVKLQPVVNNDENWLPAVRNYGEGIFIKFNLAKLKKWEQNEQITTAIYKAYNEYREEFDNTPIQFEPRQILIHTFSHALLKELAAHSGYTTTSLKERIYAMDDMHGVFIYTASGDSEGSLGGLIRLTDKEKLYPIILRALENMNHCSSDPICSDGDFEYHTTANGAACHSCTFVAETSCEWGNMLLDRRTLINLNPNEVDGYFDKLLNVEAELGAEGDNTLLRVIKDEVKKESKIAVASAYFSIYAFEELKKELKNYPTFDGNQFEIPLRNKMLSKSIARELSEWIKENAVFKTILGENIFPKQLLIQNDKTNSVQVHSEIEFTADGLDGISVEHIIREGRNFKDTGIWNKLYPITLVGVIRMIDKMEKYNGCILADSVGLGKTFSALAVIKYYELRNDRVLVLCPKKLRDNWTVYTQNDKRNVLNEDRFNYDVLNHTDLSREHGSSGDINLESLNWSNYDLVVIDESHNFRNNNAHKGRLTRYQKLMQDIIKKGVKTKVLLLSATPVNNKMNDIKNQIAFITEDNDTALSKEGIESVEQTLRTAQTAYNKWTTLPTEKRTTDSFLDMVNQDYFHLLDLLTIARSRKHIEKYYSVKDIGEFPTRLKPIPIKADVDTQNAFLKMSEVNERLESLSFSIYQPMKYVLPQKRSHYEAMYDTKVKDGKTTFKQTDREFAVAALMKVNLFKRLESSIHSFKLTLQKLVSRLENTLNLLADKQVVLDENYEETFDFDDEQLEAITVGSDKVQIQLNDIDALKWRGDLQADLNVLKDILQQAEEISVERDAKLVELKELIKNKVEKPINENNKKIIIFSAFADTVKYLYDELSDRLIEIGLHSAMVVGSGSNKTTLKGIKTKDINDILMNFSPKSKDRAKVDSKVFEEIEVLFATDCISEGQNLQDCDYLINYDIHWNPVRVIQRFGRIDRIGSTNKEIQLVNFWPNMDLDEYINLEDRVKGRMKILNTSASGEEDIFDTSSKEMNDLEYRRNQLKALQNEVINLEDVSGAISITDLTYTDFKSDLSTALKKYKKELPKAPKGIYAITSNKSFPEAKPGVIFCFKQYGEVAMENNSLSPYILLYVKDNSETFIHYTQAKNILDIYRKLSLGIEAPIEYLVKAFEEETNHATEMSMYQELMKQAVDIIKDKQEDSMFDSFFSIGGTSVQTNTEFELDDLELISLLIIKDESK</sequence>
<keyword evidence="8" id="KW-1185">Reference proteome</keyword>
<dbReference type="STRING" id="684364.F4PFV2"/>
<dbReference type="NCBIfam" id="NF038324">
    <property type="entry name" value="DrmB_fam"/>
    <property type="match status" value="1"/>
</dbReference>
<dbReference type="SMART" id="SM00490">
    <property type="entry name" value="HELICc"/>
    <property type="match status" value="1"/>
</dbReference>
<evidence type="ECO:0000259" key="6">
    <source>
        <dbReference type="PROSITE" id="PS51194"/>
    </source>
</evidence>
<dbReference type="Pfam" id="PF09369">
    <property type="entry name" value="MZB"/>
    <property type="match status" value="1"/>
</dbReference>
<evidence type="ECO:0000256" key="3">
    <source>
        <dbReference type="ARBA" id="ARBA00022806"/>
    </source>
</evidence>
<dbReference type="PROSITE" id="PS51192">
    <property type="entry name" value="HELICASE_ATP_BIND_1"/>
    <property type="match status" value="1"/>
</dbReference>
<evidence type="ECO:0000313" key="7">
    <source>
        <dbReference type="EMBL" id="EGF75891.1"/>
    </source>
</evidence>
<dbReference type="Pfam" id="PF00271">
    <property type="entry name" value="Helicase_C"/>
    <property type="match status" value="1"/>
</dbReference>
<organism evidence="7 8">
    <name type="scientific">Batrachochytrium dendrobatidis (strain JAM81 / FGSC 10211)</name>
    <name type="common">Frog chytrid fungus</name>
    <dbReference type="NCBI Taxonomy" id="684364"/>
    <lineage>
        <taxon>Eukaryota</taxon>
        <taxon>Fungi</taxon>
        <taxon>Fungi incertae sedis</taxon>
        <taxon>Chytridiomycota</taxon>
        <taxon>Chytridiomycota incertae sedis</taxon>
        <taxon>Chytridiomycetes</taxon>
        <taxon>Rhizophydiales</taxon>
        <taxon>Rhizophydiales incertae sedis</taxon>
        <taxon>Batrachochytrium</taxon>
    </lineage>
</organism>
<dbReference type="InterPro" id="IPR057342">
    <property type="entry name" value="DEXDc_RapA"/>
</dbReference>
<feature type="domain" description="Helicase C-terminal" evidence="6">
    <location>
        <begin position="1151"/>
        <end position="1345"/>
    </location>
</feature>
<evidence type="ECO:0000256" key="4">
    <source>
        <dbReference type="ARBA" id="ARBA00022840"/>
    </source>
</evidence>
<keyword evidence="3" id="KW-0347">Helicase</keyword>
<evidence type="ECO:0000256" key="1">
    <source>
        <dbReference type="ARBA" id="ARBA00022741"/>
    </source>
</evidence>
<dbReference type="InParanoid" id="F4PFV2"/>
<accession>F4PFV2</accession>
<evidence type="ECO:0000256" key="2">
    <source>
        <dbReference type="ARBA" id="ARBA00022801"/>
    </source>
</evidence>
<dbReference type="PANTHER" id="PTHR45766:SF6">
    <property type="entry name" value="SWI_SNF-RELATED MATRIX-ASSOCIATED ACTIN-DEPENDENT REGULATOR OF CHROMATIN SUBFAMILY A-LIKE PROTEIN 1"/>
    <property type="match status" value="1"/>
</dbReference>
<keyword evidence="2" id="KW-0378">Hydrolase</keyword>
<dbReference type="EMBL" id="GL882967">
    <property type="protein sequence ID" value="EGF75891.1"/>
    <property type="molecule type" value="Genomic_DNA"/>
</dbReference>
<dbReference type="GO" id="GO:0005524">
    <property type="term" value="F:ATP binding"/>
    <property type="evidence" value="ECO:0007669"/>
    <property type="project" value="UniProtKB-KW"/>
</dbReference>
<dbReference type="InterPro" id="IPR000330">
    <property type="entry name" value="SNF2_N"/>
</dbReference>
<dbReference type="GO" id="GO:0006281">
    <property type="term" value="P:DNA repair"/>
    <property type="evidence" value="ECO:0000318"/>
    <property type="project" value="GO_Central"/>
</dbReference>
<dbReference type="InterPro" id="IPR038718">
    <property type="entry name" value="SNF2-like_sf"/>
</dbReference>
<proteinExistence type="predicted"/>
<reference evidence="7 8" key="1">
    <citation type="submission" date="2009-12" db="EMBL/GenBank/DDBJ databases">
        <title>The draft genome of Batrachochytrium dendrobatidis.</title>
        <authorList>
            <consortium name="US DOE Joint Genome Institute (JGI-PGF)"/>
            <person name="Kuo A."/>
            <person name="Salamov A."/>
            <person name="Schmutz J."/>
            <person name="Lucas S."/>
            <person name="Pitluck S."/>
            <person name="Rosenblum E."/>
            <person name="Stajich J."/>
            <person name="Eisen M."/>
            <person name="Grigoriev I.V."/>
        </authorList>
    </citation>
    <scope>NUCLEOTIDE SEQUENCE [LARGE SCALE GENOMIC DNA]</scope>
    <source>
        <strain evidence="8">JAM81 / FGSC 10211</strain>
    </source>
</reference>
<dbReference type="GO" id="GO:0016787">
    <property type="term" value="F:hydrolase activity"/>
    <property type="evidence" value="ECO:0007669"/>
    <property type="project" value="UniProtKB-KW"/>
</dbReference>
<dbReference type="InterPro" id="IPR014001">
    <property type="entry name" value="Helicase_ATP-bd"/>
</dbReference>
<evidence type="ECO:0008006" key="9">
    <source>
        <dbReference type="Google" id="ProtNLM"/>
    </source>
</evidence>
<dbReference type="GO" id="GO:0004386">
    <property type="term" value="F:helicase activity"/>
    <property type="evidence" value="ECO:0007669"/>
    <property type="project" value="UniProtKB-KW"/>
</dbReference>
<name>F4PFV2_BATDJ</name>
<evidence type="ECO:0000313" key="8">
    <source>
        <dbReference type="Proteomes" id="UP000007241"/>
    </source>
</evidence>
<dbReference type="GO" id="GO:0043596">
    <property type="term" value="C:nuclear replication fork"/>
    <property type="evidence" value="ECO:0000318"/>
    <property type="project" value="GO_Central"/>
</dbReference>
<dbReference type="Gene3D" id="3.40.50.10810">
    <property type="entry name" value="Tandem AAA-ATPase domain"/>
    <property type="match status" value="1"/>
</dbReference>
<dbReference type="SUPFAM" id="SSF52540">
    <property type="entry name" value="P-loop containing nucleoside triphosphate hydrolases"/>
    <property type="match status" value="2"/>
</dbReference>
<dbReference type="InterPro" id="IPR049730">
    <property type="entry name" value="SNF2/RAD54-like_C"/>
</dbReference>
<dbReference type="Pfam" id="PF00176">
    <property type="entry name" value="SNF2-rel_dom"/>
    <property type="match status" value="1"/>
</dbReference>
<dbReference type="Gene3D" id="3.40.50.300">
    <property type="entry name" value="P-loop containing nucleotide triphosphate hydrolases"/>
    <property type="match status" value="1"/>
</dbReference>
<protein>
    <recommendedName>
        <fullName evidence="9">Helicase</fullName>
    </recommendedName>
</protein>
<dbReference type="Proteomes" id="UP000007241">
    <property type="component" value="Unassembled WGS sequence"/>
</dbReference>
<dbReference type="InterPro" id="IPR001650">
    <property type="entry name" value="Helicase_C-like"/>
</dbReference>
<dbReference type="InterPro" id="IPR027417">
    <property type="entry name" value="P-loop_NTPase"/>
</dbReference>
<dbReference type="SMART" id="SM00487">
    <property type="entry name" value="DEXDc"/>
    <property type="match status" value="1"/>
</dbReference>
<evidence type="ECO:0000259" key="5">
    <source>
        <dbReference type="PROSITE" id="PS51192"/>
    </source>
</evidence>
<dbReference type="PROSITE" id="PS51194">
    <property type="entry name" value="HELICASE_CTER"/>
    <property type="match status" value="1"/>
</dbReference>
<dbReference type="CDD" id="cd18011">
    <property type="entry name" value="DEXDc_RapA"/>
    <property type="match status" value="1"/>
</dbReference>
<dbReference type="HOGENOM" id="CLU_246534_0_0_1"/>
<keyword evidence="1" id="KW-0547">Nucleotide-binding</keyword>
<keyword evidence="4" id="KW-0067">ATP-binding</keyword>
<gene>
    <name evidence="7" type="ORF">BATDEDRAFT_28989</name>
</gene>
<dbReference type="InterPro" id="IPR018973">
    <property type="entry name" value="MZB"/>
</dbReference>
<dbReference type="OrthoDB" id="2020972at2759"/>
<feature type="domain" description="Helicase ATP-binding" evidence="5">
    <location>
        <begin position="727"/>
        <end position="888"/>
    </location>
</feature>
<dbReference type="CDD" id="cd18793">
    <property type="entry name" value="SF2_C_SNF"/>
    <property type="match status" value="1"/>
</dbReference>
<dbReference type="InterPro" id="IPR047721">
    <property type="entry name" value="DrmB"/>
</dbReference>
<dbReference type="PANTHER" id="PTHR45766">
    <property type="entry name" value="DNA ANNEALING HELICASE AND ENDONUCLEASE ZRANB3 FAMILY MEMBER"/>
    <property type="match status" value="1"/>
</dbReference>
<dbReference type="GO" id="GO:0031297">
    <property type="term" value="P:replication fork processing"/>
    <property type="evidence" value="ECO:0000318"/>
    <property type="project" value="GO_Central"/>
</dbReference>